<dbReference type="EMBL" id="JBDFQZ010000003">
    <property type="protein sequence ID" value="KAK9742814.1"/>
    <property type="molecule type" value="Genomic_DNA"/>
</dbReference>
<keyword evidence="1" id="KW-0732">Signal</keyword>
<proteinExistence type="predicted"/>
<evidence type="ECO:0000313" key="3">
    <source>
        <dbReference type="EMBL" id="KAK9742814.1"/>
    </source>
</evidence>
<dbReference type="AlphaFoldDB" id="A0AAW1MAY4"/>
<evidence type="ECO:0000259" key="2">
    <source>
        <dbReference type="Pfam" id="PF05899"/>
    </source>
</evidence>
<dbReference type="Pfam" id="PF05899">
    <property type="entry name" value="Cupin_3"/>
    <property type="match status" value="1"/>
</dbReference>
<feature type="signal peptide" evidence="1">
    <location>
        <begin position="1"/>
        <end position="23"/>
    </location>
</feature>
<organism evidence="3 4">
    <name type="scientific">Saponaria officinalis</name>
    <name type="common">Common soapwort</name>
    <name type="synonym">Lychnis saponaria</name>
    <dbReference type="NCBI Taxonomy" id="3572"/>
    <lineage>
        <taxon>Eukaryota</taxon>
        <taxon>Viridiplantae</taxon>
        <taxon>Streptophyta</taxon>
        <taxon>Embryophyta</taxon>
        <taxon>Tracheophyta</taxon>
        <taxon>Spermatophyta</taxon>
        <taxon>Magnoliopsida</taxon>
        <taxon>eudicotyledons</taxon>
        <taxon>Gunneridae</taxon>
        <taxon>Pentapetalae</taxon>
        <taxon>Caryophyllales</taxon>
        <taxon>Caryophyllaceae</taxon>
        <taxon>Caryophylleae</taxon>
        <taxon>Saponaria</taxon>
    </lineage>
</organism>
<dbReference type="PANTHER" id="PTHR33271:SF1">
    <property type="entry name" value="RMLC-LIKE JELLY ROLL PROTEIN-RELATED"/>
    <property type="match status" value="1"/>
</dbReference>
<protein>
    <recommendedName>
        <fullName evidence="2">(S)-ureidoglycine aminohydrolase cupin domain-containing protein</fullName>
    </recommendedName>
</protein>
<dbReference type="Gene3D" id="2.60.120.10">
    <property type="entry name" value="Jelly Rolls"/>
    <property type="match status" value="1"/>
</dbReference>
<gene>
    <name evidence="3" type="ORF">RND81_03G199200</name>
</gene>
<accession>A0AAW1MAY4</accession>
<feature type="chain" id="PRO_5043632019" description="(S)-ureidoglycine aminohydrolase cupin domain-containing protein" evidence="1">
    <location>
        <begin position="24"/>
        <end position="140"/>
    </location>
</feature>
<dbReference type="InterPro" id="IPR011051">
    <property type="entry name" value="RmlC_Cupin_sf"/>
</dbReference>
<evidence type="ECO:0000256" key="1">
    <source>
        <dbReference type="SAM" id="SignalP"/>
    </source>
</evidence>
<dbReference type="InterPro" id="IPR008579">
    <property type="entry name" value="UGlyAH_Cupin_dom"/>
</dbReference>
<comment type="caution">
    <text evidence="3">The sequence shown here is derived from an EMBL/GenBank/DDBJ whole genome shotgun (WGS) entry which is preliminary data.</text>
</comment>
<evidence type="ECO:0000313" key="4">
    <source>
        <dbReference type="Proteomes" id="UP001443914"/>
    </source>
</evidence>
<reference evidence="3" key="1">
    <citation type="submission" date="2024-03" db="EMBL/GenBank/DDBJ databases">
        <title>WGS assembly of Saponaria officinalis var. Norfolk2.</title>
        <authorList>
            <person name="Jenkins J."/>
            <person name="Shu S."/>
            <person name="Grimwood J."/>
            <person name="Barry K."/>
            <person name="Goodstein D."/>
            <person name="Schmutz J."/>
            <person name="Leebens-Mack J."/>
            <person name="Osbourn A."/>
        </authorList>
    </citation>
    <scope>NUCLEOTIDE SEQUENCE [LARGE SCALE GENOMIC DNA]</scope>
    <source>
        <strain evidence="3">JIC</strain>
    </source>
</reference>
<dbReference type="PANTHER" id="PTHR33271">
    <property type="entry name" value="OS04G0445200 PROTEIN"/>
    <property type="match status" value="1"/>
</dbReference>
<sequence length="140" mass="15758">MQIPKPSLLQSLLILLVSLLISSYFFKISPNSKQITPTMKESSTFTEIHGVKIEKNPPQSKLDQLGVTSWSKWSGQPGKIPWTFEAEETMYLLEGKVQVSVDGHEESFIIEAGDLAMFPKGMKITFDVLEAVNKHYSLKK</sequence>
<keyword evidence="4" id="KW-1185">Reference proteome</keyword>
<dbReference type="CDD" id="cd02227">
    <property type="entry name" value="cupin_TM1112-like"/>
    <property type="match status" value="1"/>
</dbReference>
<name>A0AAW1MAY4_SAPOF</name>
<dbReference type="Proteomes" id="UP001443914">
    <property type="component" value="Unassembled WGS sequence"/>
</dbReference>
<dbReference type="SUPFAM" id="SSF51182">
    <property type="entry name" value="RmlC-like cupins"/>
    <property type="match status" value="1"/>
</dbReference>
<feature type="domain" description="(S)-ureidoglycine aminohydrolase cupin" evidence="2">
    <location>
        <begin position="63"/>
        <end position="136"/>
    </location>
</feature>
<dbReference type="InterPro" id="IPR014710">
    <property type="entry name" value="RmlC-like_jellyroll"/>
</dbReference>